<dbReference type="GeneID" id="39596186"/>
<protein>
    <submittedName>
        <fullName evidence="3">Uncharacterized protein</fullName>
    </submittedName>
</protein>
<dbReference type="VEuPathDB" id="FungiDB:C8Q69DRAFT_28066"/>
<organism evidence="3 4">
    <name type="scientific">Byssochlamys spectabilis</name>
    <name type="common">Paecilomyces variotii</name>
    <dbReference type="NCBI Taxonomy" id="264951"/>
    <lineage>
        <taxon>Eukaryota</taxon>
        <taxon>Fungi</taxon>
        <taxon>Dikarya</taxon>
        <taxon>Ascomycota</taxon>
        <taxon>Pezizomycotina</taxon>
        <taxon>Eurotiomycetes</taxon>
        <taxon>Eurotiomycetidae</taxon>
        <taxon>Eurotiales</taxon>
        <taxon>Thermoascaceae</taxon>
        <taxon>Paecilomyces</taxon>
    </lineage>
</organism>
<keyword evidence="2" id="KW-1133">Transmembrane helix</keyword>
<dbReference type="RefSeq" id="XP_028489163.1">
    <property type="nucleotide sequence ID" value="XM_028626909.1"/>
</dbReference>
<comment type="caution">
    <text evidence="3">The sequence shown here is derived from an EMBL/GenBank/DDBJ whole genome shotgun (WGS) entry which is preliminary data.</text>
</comment>
<evidence type="ECO:0000313" key="3">
    <source>
        <dbReference type="EMBL" id="RWQ99518.1"/>
    </source>
</evidence>
<gene>
    <name evidence="3" type="ORF">C8Q69DRAFT_28066</name>
</gene>
<feature type="transmembrane region" description="Helical" evidence="2">
    <location>
        <begin position="80"/>
        <end position="102"/>
    </location>
</feature>
<accession>A0A443I601</accession>
<feature type="region of interest" description="Disordered" evidence="1">
    <location>
        <begin position="1"/>
        <end position="22"/>
    </location>
</feature>
<keyword evidence="4" id="KW-1185">Reference proteome</keyword>
<name>A0A443I601_BYSSP</name>
<keyword evidence="2" id="KW-0472">Membrane</keyword>
<evidence type="ECO:0000256" key="1">
    <source>
        <dbReference type="SAM" id="MobiDB-lite"/>
    </source>
</evidence>
<dbReference type="EMBL" id="RCNU01000001">
    <property type="protein sequence ID" value="RWQ99518.1"/>
    <property type="molecule type" value="Genomic_DNA"/>
</dbReference>
<evidence type="ECO:0000256" key="2">
    <source>
        <dbReference type="SAM" id="Phobius"/>
    </source>
</evidence>
<sequence>MQDNASEIHGYRSRKHQDPTHEARISCQSLGCTILRFWPGQNPHPLVLPHRGGGKDADGARKRLENHSCLLRTKLGSCSVGTAAVCITFQLTIIIVLIIMPLRPPCTLSSSLHSPQKTRIVGFLSANDYLGNGRRALPYFISQVLILLVLLALVFTTPTPRVYLGS</sequence>
<dbReference type="Proteomes" id="UP000283841">
    <property type="component" value="Unassembled WGS sequence"/>
</dbReference>
<proteinExistence type="predicted"/>
<dbReference type="AlphaFoldDB" id="A0A443I601"/>
<reference evidence="3 4" key="1">
    <citation type="journal article" date="2018" name="Front. Microbiol.">
        <title>Genomic and genetic insights into a cosmopolitan fungus, Paecilomyces variotii (Eurotiales).</title>
        <authorList>
            <person name="Urquhart A.S."/>
            <person name="Mondo S.J."/>
            <person name="Makela M.R."/>
            <person name="Hane J.K."/>
            <person name="Wiebenga A."/>
            <person name="He G."/>
            <person name="Mihaltcheva S."/>
            <person name="Pangilinan J."/>
            <person name="Lipzen A."/>
            <person name="Barry K."/>
            <person name="de Vries R.P."/>
            <person name="Grigoriev I.V."/>
            <person name="Idnurm A."/>
        </authorList>
    </citation>
    <scope>NUCLEOTIDE SEQUENCE [LARGE SCALE GENOMIC DNA]</scope>
    <source>
        <strain evidence="3 4">CBS 101075</strain>
    </source>
</reference>
<feature type="transmembrane region" description="Helical" evidence="2">
    <location>
        <begin position="136"/>
        <end position="156"/>
    </location>
</feature>
<keyword evidence="2" id="KW-0812">Transmembrane</keyword>
<evidence type="ECO:0000313" key="4">
    <source>
        <dbReference type="Proteomes" id="UP000283841"/>
    </source>
</evidence>